<dbReference type="Pfam" id="PF08576">
    <property type="entry name" value="DUF1764"/>
    <property type="match status" value="1"/>
</dbReference>
<protein>
    <recommendedName>
        <fullName evidence="4">DUF1764-domain-containing protein</fullName>
    </recommendedName>
</protein>
<feature type="compositionally biased region" description="Basic and acidic residues" evidence="1">
    <location>
        <begin position="115"/>
        <end position="136"/>
    </location>
</feature>
<reference evidence="2" key="1">
    <citation type="journal article" date="2019" name="Plant J.">
        <title>Chlorella vulgaris genome assembly and annotation reveals the molecular basis for metabolic acclimation to high light conditions.</title>
        <authorList>
            <person name="Cecchin M."/>
            <person name="Marcolungo L."/>
            <person name="Rossato M."/>
            <person name="Girolomoni L."/>
            <person name="Cosentino E."/>
            <person name="Cuine S."/>
            <person name="Li-Beisson Y."/>
            <person name="Delledonne M."/>
            <person name="Ballottari M."/>
        </authorList>
    </citation>
    <scope>NUCLEOTIDE SEQUENCE</scope>
    <source>
        <strain evidence="2">211/11P</strain>
    </source>
</reference>
<dbReference type="OrthoDB" id="20835at2759"/>
<accession>A0A9D4YT27</accession>
<reference evidence="2" key="2">
    <citation type="submission" date="2020-11" db="EMBL/GenBank/DDBJ databases">
        <authorList>
            <person name="Cecchin M."/>
            <person name="Marcolungo L."/>
            <person name="Rossato M."/>
            <person name="Girolomoni L."/>
            <person name="Cosentino E."/>
            <person name="Cuine S."/>
            <person name="Li-Beisson Y."/>
            <person name="Delledonne M."/>
            <person name="Ballottari M."/>
        </authorList>
    </citation>
    <scope>NUCLEOTIDE SEQUENCE</scope>
    <source>
        <strain evidence="2">211/11P</strain>
        <tissue evidence="2">Whole cell</tissue>
    </source>
</reference>
<organism evidence="2 3">
    <name type="scientific">Chlorella vulgaris</name>
    <name type="common">Green alga</name>
    <dbReference type="NCBI Taxonomy" id="3077"/>
    <lineage>
        <taxon>Eukaryota</taxon>
        <taxon>Viridiplantae</taxon>
        <taxon>Chlorophyta</taxon>
        <taxon>core chlorophytes</taxon>
        <taxon>Trebouxiophyceae</taxon>
        <taxon>Chlorellales</taxon>
        <taxon>Chlorellaceae</taxon>
        <taxon>Chlorella clade</taxon>
        <taxon>Chlorella</taxon>
    </lineage>
</organism>
<dbReference type="Proteomes" id="UP001055712">
    <property type="component" value="Unassembled WGS sequence"/>
</dbReference>
<evidence type="ECO:0000313" key="2">
    <source>
        <dbReference type="EMBL" id="KAI3424704.1"/>
    </source>
</evidence>
<evidence type="ECO:0000313" key="3">
    <source>
        <dbReference type="Proteomes" id="UP001055712"/>
    </source>
</evidence>
<dbReference type="PANTHER" id="PTHR34066">
    <property type="entry name" value="GROWTH FACTOR 2"/>
    <property type="match status" value="1"/>
</dbReference>
<evidence type="ECO:0000256" key="1">
    <source>
        <dbReference type="SAM" id="MobiDB-lite"/>
    </source>
</evidence>
<feature type="region of interest" description="Disordered" evidence="1">
    <location>
        <begin position="1"/>
        <end position="70"/>
    </location>
</feature>
<dbReference type="EMBL" id="SIDB01000012">
    <property type="protein sequence ID" value="KAI3424704.1"/>
    <property type="molecule type" value="Genomic_DNA"/>
</dbReference>
<dbReference type="AlphaFoldDB" id="A0A9D4YT27"/>
<comment type="caution">
    <text evidence="2">The sequence shown here is derived from an EMBL/GenBank/DDBJ whole genome shotgun (WGS) entry which is preliminary data.</text>
</comment>
<evidence type="ECO:0008006" key="4">
    <source>
        <dbReference type="Google" id="ProtNLM"/>
    </source>
</evidence>
<sequence length="168" mass="16647">MVKSAKGGSADAPQKAAANAVHKQSTKKSGATSKGGTGTAASPEKRKQAAAPATSAAAVPSSGGEIDDLFGKLKGKGKAAAAAAEATKTAAAAAAAGATPAVDAKLAAKQQARPKRVEGSKDDIFGTEQAEARKRTEEGYAIYSEGELGLGKAGGNTDKCPFDCECCY</sequence>
<dbReference type="PANTHER" id="PTHR34066:SF1">
    <property type="entry name" value="DUF1764 FAMILY PROTEIN"/>
    <property type="match status" value="1"/>
</dbReference>
<feature type="compositionally biased region" description="Low complexity" evidence="1">
    <location>
        <begin position="49"/>
        <end position="62"/>
    </location>
</feature>
<feature type="region of interest" description="Disordered" evidence="1">
    <location>
        <begin position="107"/>
        <end position="136"/>
    </location>
</feature>
<keyword evidence="3" id="KW-1185">Reference proteome</keyword>
<proteinExistence type="predicted"/>
<dbReference type="InterPro" id="IPR013885">
    <property type="entry name" value="DUF1764_euk"/>
</dbReference>
<name>A0A9D4YT27_CHLVU</name>
<gene>
    <name evidence="2" type="ORF">D9Q98_008094</name>
</gene>